<dbReference type="EC" id="2.3.2.27" evidence="10"/>
<dbReference type="GO" id="GO:0008270">
    <property type="term" value="F:zinc ion binding"/>
    <property type="evidence" value="ECO:0007669"/>
    <property type="project" value="UniProtKB-KW"/>
</dbReference>
<keyword evidence="15" id="KW-1185">Reference proteome</keyword>
<dbReference type="GO" id="GO:0030154">
    <property type="term" value="P:cell differentiation"/>
    <property type="evidence" value="ECO:0007669"/>
    <property type="project" value="UniProtKB-ARBA"/>
</dbReference>
<comment type="similarity">
    <text evidence="3 10">Belongs to the SINA (Seven in absentia) family.</text>
</comment>
<comment type="domain">
    <text evidence="10">The RING-type zinc finger domain is essential for ubiquitin ligase activity.</text>
</comment>
<feature type="domain" description="SIAH-type" evidence="13">
    <location>
        <begin position="92"/>
        <end position="152"/>
    </location>
</feature>
<evidence type="ECO:0000313" key="14">
    <source>
        <dbReference type="EMBL" id="VEL16455.1"/>
    </source>
</evidence>
<dbReference type="GO" id="GO:0031624">
    <property type="term" value="F:ubiquitin conjugating enzyme binding"/>
    <property type="evidence" value="ECO:0007669"/>
    <property type="project" value="TreeGrafter"/>
</dbReference>
<dbReference type="Pfam" id="PF03145">
    <property type="entry name" value="Sina_TRAF"/>
    <property type="match status" value="1"/>
</dbReference>
<evidence type="ECO:0000256" key="6">
    <source>
        <dbReference type="ARBA" id="ARBA00022771"/>
    </source>
</evidence>
<dbReference type="GO" id="GO:0016567">
    <property type="term" value="P:protein ubiquitination"/>
    <property type="evidence" value="ECO:0007669"/>
    <property type="project" value="UniProtKB-UniPathway"/>
</dbReference>
<protein>
    <recommendedName>
        <fullName evidence="10">E3 ubiquitin-protein ligase</fullName>
        <ecNumber evidence="10">2.3.2.27</ecNumber>
    </recommendedName>
</protein>
<dbReference type="InterPro" id="IPR001841">
    <property type="entry name" value="Znf_RING"/>
</dbReference>
<accession>A0A3S5FD39</accession>
<feature type="compositionally biased region" description="Polar residues" evidence="11">
    <location>
        <begin position="386"/>
        <end position="425"/>
    </location>
</feature>
<dbReference type="PANTHER" id="PTHR45877">
    <property type="entry name" value="E3 UBIQUITIN-PROTEIN LIGASE SIAH2"/>
    <property type="match status" value="1"/>
</dbReference>
<evidence type="ECO:0000259" key="12">
    <source>
        <dbReference type="PROSITE" id="PS50089"/>
    </source>
</evidence>
<name>A0A3S5FD39_9PLAT</name>
<dbReference type="OrthoDB" id="941555at2759"/>
<feature type="region of interest" description="Disordered" evidence="11">
    <location>
        <begin position="371"/>
        <end position="425"/>
    </location>
</feature>
<dbReference type="FunFam" id="2.60.210.10:FF:000002">
    <property type="entry name" value="E3 ubiquitin-protein ligase"/>
    <property type="match status" value="1"/>
</dbReference>
<feature type="domain" description="RING-type" evidence="12">
    <location>
        <begin position="40"/>
        <end position="75"/>
    </location>
</feature>
<dbReference type="InterPro" id="IPR049548">
    <property type="entry name" value="Sina-like_RING"/>
</dbReference>
<dbReference type="GO" id="GO:0005737">
    <property type="term" value="C:cytoplasm"/>
    <property type="evidence" value="ECO:0007669"/>
    <property type="project" value="InterPro"/>
</dbReference>
<dbReference type="GO" id="GO:0061630">
    <property type="term" value="F:ubiquitin protein ligase activity"/>
    <property type="evidence" value="ECO:0007669"/>
    <property type="project" value="UniProtKB-EC"/>
</dbReference>
<evidence type="ECO:0000256" key="11">
    <source>
        <dbReference type="SAM" id="MobiDB-lite"/>
    </source>
</evidence>
<evidence type="ECO:0000256" key="4">
    <source>
        <dbReference type="ARBA" id="ARBA00022679"/>
    </source>
</evidence>
<dbReference type="Gene3D" id="3.30.40.10">
    <property type="entry name" value="Zinc/RING finger domain, C3HC4 (zinc finger)"/>
    <property type="match status" value="2"/>
</dbReference>
<dbReference type="InterPro" id="IPR013083">
    <property type="entry name" value="Znf_RING/FYVE/PHD"/>
</dbReference>
<evidence type="ECO:0000256" key="1">
    <source>
        <dbReference type="ARBA" id="ARBA00000900"/>
    </source>
</evidence>
<dbReference type="SUPFAM" id="SSF57850">
    <property type="entry name" value="RING/U-box"/>
    <property type="match status" value="1"/>
</dbReference>
<comment type="domain">
    <text evidence="10">The SBD domain (substrate-binding domain) mediates the interaction with substrate proteins. It is related to the TRAF family.</text>
</comment>
<evidence type="ECO:0000259" key="13">
    <source>
        <dbReference type="PROSITE" id="PS51081"/>
    </source>
</evidence>
<dbReference type="PROSITE" id="PS51081">
    <property type="entry name" value="ZF_SIAH"/>
    <property type="match status" value="1"/>
</dbReference>
<keyword evidence="7 10" id="KW-0833">Ubl conjugation pathway</keyword>
<dbReference type="Gene3D" id="2.60.210.10">
    <property type="entry name" value="Apoptosis, Tumor Necrosis Factor Receptor Associated Protein 2, Chain A"/>
    <property type="match status" value="1"/>
</dbReference>
<evidence type="ECO:0000256" key="5">
    <source>
        <dbReference type="ARBA" id="ARBA00022723"/>
    </source>
</evidence>
<evidence type="ECO:0000313" key="15">
    <source>
        <dbReference type="Proteomes" id="UP000784294"/>
    </source>
</evidence>
<dbReference type="PANTHER" id="PTHR45877:SF2">
    <property type="entry name" value="E3 UBIQUITIN-PROTEIN LIGASE SINA-RELATED"/>
    <property type="match status" value="1"/>
</dbReference>
<dbReference type="InterPro" id="IPR004162">
    <property type="entry name" value="SINA-like_animal"/>
</dbReference>
<dbReference type="CDD" id="cd03829">
    <property type="entry name" value="Sina"/>
    <property type="match status" value="1"/>
</dbReference>
<dbReference type="InterPro" id="IPR018121">
    <property type="entry name" value="7-in-absentia-prot_TRAF-dom"/>
</dbReference>
<dbReference type="Proteomes" id="UP000784294">
    <property type="component" value="Unassembled WGS sequence"/>
</dbReference>
<dbReference type="InterPro" id="IPR013010">
    <property type="entry name" value="Znf_SIAH"/>
</dbReference>
<dbReference type="EMBL" id="CAAALY010028513">
    <property type="protein sequence ID" value="VEL16455.1"/>
    <property type="molecule type" value="Genomic_DNA"/>
</dbReference>
<dbReference type="UniPathway" id="UPA00143"/>
<dbReference type="PROSITE" id="PS50089">
    <property type="entry name" value="ZF_RING_2"/>
    <property type="match status" value="1"/>
</dbReference>
<sequence>MHNSSKTLEYYDDHFNKNEEVSAQNLTGRNKLDLISLFECPVCYDYATPPIIQCQSGHIICESCRPKVDTCPTCRGILGNIRNLALEKLAVSVRFPCKYSACGCTELLHYQHKSLHEENCYFRSCNCPCPGTSCPWTGQLDKVMTHLLISHKNITTLQGEDIVFLATDINLPGSVDWVMIQTCFGHNFMLVLEKQERLREHRFYALVQMVGNQMQVQQFVYRLELRRFKRRLIWEAVPRSIHLGLQSAIVDSDCLTFDSNTAQLFSENGSLAFNVTISEARATFHRPVNEGLCSFSSREDADELGDSRHQLQSAPFQPSAPPLDLLPPIDSDSMALDLVSPNLAISSRDQMTSDENSGTDLAIADCGTEYVRNHSPSQPVPHPRQPFNSGSNSGARRSHTTSGQSLNNSASIQEFATSSLDNKIS</sequence>
<comment type="caution">
    <text evidence="14">The sequence shown here is derived from an EMBL/GenBank/DDBJ whole genome shotgun (WGS) entry which is preliminary data.</text>
</comment>
<reference evidence="14" key="1">
    <citation type="submission" date="2018-11" db="EMBL/GenBank/DDBJ databases">
        <authorList>
            <consortium name="Pathogen Informatics"/>
        </authorList>
    </citation>
    <scope>NUCLEOTIDE SEQUENCE</scope>
</reference>
<dbReference type="FunFam" id="3.30.40.10:FF:000041">
    <property type="entry name" value="E3 ubiquitin-protein ligase SINAT3"/>
    <property type="match status" value="1"/>
</dbReference>
<dbReference type="AlphaFoldDB" id="A0A3S5FD39"/>
<comment type="pathway">
    <text evidence="2 10">Protein modification; protein ubiquitination.</text>
</comment>
<proteinExistence type="inferred from homology"/>
<evidence type="ECO:0000256" key="8">
    <source>
        <dbReference type="ARBA" id="ARBA00022833"/>
    </source>
</evidence>
<evidence type="ECO:0000256" key="2">
    <source>
        <dbReference type="ARBA" id="ARBA00004906"/>
    </source>
</evidence>
<comment type="catalytic activity">
    <reaction evidence="1 10">
        <text>S-ubiquitinyl-[E2 ubiquitin-conjugating enzyme]-L-cysteine + [acceptor protein]-L-lysine = [E2 ubiquitin-conjugating enzyme]-L-cysteine + N(6)-ubiquitinyl-[acceptor protein]-L-lysine.</text>
        <dbReference type="EC" id="2.3.2.27"/>
    </reaction>
</comment>
<feature type="region of interest" description="Disordered" evidence="11">
    <location>
        <begin position="297"/>
        <end position="328"/>
    </location>
</feature>
<evidence type="ECO:0000256" key="7">
    <source>
        <dbReference type="ARBA" id="ARBA00022786"/>
    </source>
</evidence>
<dbReference type="GO" id="GO:0043161">
    <property type="term" value="P:proteasome-mediated ubiquitin-dependent protein catabolic process"/>
    <property type="evidence" value="ECO:0007669"/>
    <property type="project" value="TreeGrafter"/>
</dbReference>
<keyword evidence="4" id="KW-0808">Transferase</keyword>
<keyword evidence="5 10" id="KW-0479">Metal-binding</keyword>
<evidence type="ECO:0000256" key="3">
    <source>
        <dbReference type="ARBA" id="ARBA00009119"/>
    </source>
</evidence>
<dbReference type="InterPro" id="IPR008974">
    <property type="entry name" value="TRAF-like"/>
</dbReference>
<dbReference type="Pfam" id="PF21361">
    <property type="entry name" value="Sina_ZnF"/>
    <property type="match status" value="1"/>
</dbReference>
<dbReference type="SUPFAM" id="SSF49599">
    <property type="entry name" value="TRAF domain-like"/>
    <property type="match status" value="1"/>
</dbReference>
<evidence type="ECO:0000256" key="9">
    <source>
        <dbReference type="PROSITE-ProRule" id="PRU00455"/>
    </source>
</evidence>
<organism evidence="14 15">
    <name type="scientific">Protopolystoma xenopodis</name>
    <dbReference type="NCBI Taxonomy" id="117903"/>
    <lineage>
        <taxon>Eukaryota</taxon>
        <taxon>Metazoa</taxon>
        <taxon>Spiralia</taxon>
        <taxon>Lophotrochozoa</taxon>
        <taxon>Platyhelminthes</taxon>
        <taxon>Monogenea</taxon>
        <taxon>Polyopisthocotylea</taxon>
        <taxon>Polystomatidea</taxon>
        <taxon>Polystomatidae</taxon>
        <taxon>Protopolystoma</taxon>
    </lineage>
</organism>
<evidence type="ECO:0000256" key="10">
    <source>
        <dbReference type="RuleBase" id="RU201113"/>
    </source>
</evidence>
<comment type="function">
    <text evidence="10">E3 ubiquitin-protein ligase that mediates ubiquitination and subsequent proteasomal degradation of target proteins. E3 ubiquitin ligases accept ubiquitin from an E2 ubiquitin-conjugating enzyme in the form of a thioester and then directly transfers the ubiquitin to targeted substrates.</text>
</comment>
<gene>
    <name evidence="14" type="ORF">PXEA_LOCUS9895</name>
</gene>
<keyword evidence="8 10" id="KW-0862">Zinc</keyword>
<dbReference type="Pfam" id="PF21362">
    <property type="entry name" value="Sina_RING"/>
    <property type="match status" value="1"/>
</dbReference>
<keyword evidence="6 9" id="KW-0863">Zinc-finger</keyword>